<feature type="region of interest" description="Disordered" evidence="1">
    <location>
        <begin position="79"/>
        <end position="113"/>
    </location>
</feature>
<dbReference type="AlphaFoldDB" id="A0AAV7HS06"/>
<comment type="caution">
    <text evidence="2">The sequence shown here is derived from an EMBL/GenBank/DDBJ whole genome shotgun (WGS) entry which is preliminary data.</text>
</comment>
<dbReference type="Proteomes" id="UP000826195">
    <property type="component" value="Unassembled WGS sequence"/>
</dbReference>
<accession>A0AAV7HS06</accession>
<protein>
    <submittedName>
        <fullName evidence="2">Uncharacterized protein</fullName>
    </submittedName>
</protein>
<evidence type="ECO:0000256" key="1">
    <source>
        <dbReference type="SAM" id="MobiDB-lite"/>
    </source>
</evidence>
<feature type="compositionally biased region" description="Basic and acidic residues" evidence="1">
    <location>
        <begin position="93"/>
        <end position="113"/>
    </location>
</feature>
<reference evidence="2 3" key="1">
    <citation type="journal article" date="2021" name="J. Hered.">
        <title>A chromosome-level genome assembly of the parasitoid wasp, Cotesia glomerata (Hymenoptera: Braconidae).</title>
        <authorList>
            <person name="Pinto B.J."/>
            <person name="Weis J.J."/>
            <person name="Gamble T."/>
            <person name="Ode P.J."/>
            <person name="Paul R."/>
            <person name="Zaspel J.M."/>
        </authorList>
    </citation>
    <scope>NUCLEOTIDE SEQUENCE [LARGE SCALE GENOMIC DNA]</scope>
    <source>
        <strain evidence="2">CgM1</strain>
    </source>
</reference>
<name>A0AAV7HS06_COTGL</name>
<feature type="compositionally biased region" description="Polar residues" evidence="1">
    <location>
        <begin position="9"/>
        <end position="20"/>
    </location>
</feature>
<sequence length="113" mass="13195">MVTVDHQRSSLNSSEQQGNKTPREFNNIHIRTSLFPDGNNARKRRSEKEEEEEEEEEEEAYMQHAHTYALEPLLIIFRPRRGSRRAVKGEGMSVKEEARGREDEGDEAPEKDR</sequence>
<organism evidence="2 3">
    <name type="scientific">Cotesia glomerata</name>
    <name type="common">Lepidopteran parasitic wasp</name>
    <name type="synonym">Apanteles glomeratus</name>
    <dbReference type="NCBI Taxonomy" id="32391"/>
    <lineage>
        <taxon>Eukaryota</taxon>
        <taxon>Metazoa</taxon>
        <taxon>Ecdysozoa</taxon>
        <taxon>Arthropoda</taxon>
        <taxon>Hexapoda</taxon>
        <taxon>Insecta</taxon>
        <taxon>Pterygota</taxon>
        <taxon>Neoptera</taxon>
        <taxon>Endopterygota</taxon>
        <taxon>Hymenoptera</taxon>
        <taxon>Apocrita</taxon>
        <taxon>Ichneumonoidea</taxon>
        <taxon>Braconidae</taxon>
        <taxon>Microgastrinae</taxon>
        <taxon>Cotesia</taxon>
    </lineage>
</organism>
<dbReference type="EMBL" id="JAHXZJ010002237">
    <property type="protein sequence ID" value="KAH0546973.1"/>
    <property type="molecule type" value="Genomic_DNA"/>
</dbReference>
<evidence type="ECO:0000313" key="2">
    <source>
        <dbReference type="EMBL" id="KAH0546973.1"/>
    </source>
</evidence>
<gene>
    <name evidence="2" type="ORF">KQX54_016505</name>
</gene>
<feature type="region of interest" description="Disordered" evidence="1">
    <location>
        <begin position="1"/>
        <end position="59"/>
    </location>
</feature>
<proteinExistence type="predicted"/>
<feature type="compositionally biased region" description="Acidic residues" evidence="1">
    <location>
        <begin position="49"/>
        <end position="59"/>
    </location>
</feature>
<evidence type="ECO:0000313" key="3">
    <source>
        <dbReference type="Proteomes" id="UP000826195"/>
    </source>
</evidence>
<keyword evidence="3" id="KW-1185">Reference proteome</keyword>